<keyword evidence="2" id="KW-0812">Transmembrane</keyword>
<reference evidence="3" key="1">
    <citation type="submission" date="2018-06" db="EMBL/GenBank/DDBJ databases">
        <authorList>
            <person name="Zhirakovskaya E."/>
        </authorList>
    </citation>
    <scope>NUCLEOTIDE SEQUENCE</scope>
</reference>
<gene>
    <name evidence="3" type="ORF">MNBD_PLANCTO03-233</name>
</gene>
<dbReference type="AlphaFoldDB" id="A0A3B1E8E1"/>
<evidence type="ECO:0000256" key="1">
    <source>
        <dbReference type="SAM" id="MobiDB-lite"/>
    </source>
</evidence>
<evidence type="ECO:0000256" key="2">
    <source>
        <dbReference type="SAM" id="Phobius"/>
    </source>
</evidence>
<keyword evidence="2" id="KW-1133">Transmembrane helix</keyword>
<feature type="transmembrane region" description="Helical" evidence="2">
    <location>
        <begin position="67"/>
        <end position="84"/>
    </location>
</feature>
<accession>A0A3B1E8E1</accession>
<feature type="transmembrane region" description="Helical" evidence="2">
    <location>
        <begin position="122"/>
        <end position="144"/>
    </location>
</feature>
<proteinExistence type="predicted"/>
<keyword evidence="2" id="KW-0472">Membrane</keyword>
<feature type="compositionally biased region" description="Basic residues" evidence="1">
    <location>
        <begin position="1"/>
        <end position="14"/>
    </location>
</feature>
<organism evidence="3">
    <name type="scientific">hydrothermal vent metagenome</name>
    <dbReference type="NCBI Taxonomy" id="652676"/>
    <lineage>
        <taxon>unclassified sequences</taxon>
        <taxon>metagenomes</taxon>
        <taxon>ecological metagenomes</taxon>
    </lineage>
</organism>
<protein>
    <submittedName>
        <fullName evidence="3">Mlr0011 protein</fullName>
    </submittedName>
</protein>
<dbReference type="EMBL" id="UOGK01000501">
    <property type="protein sequence ID" value="VAX41177.1"/>
    <property type="molecule type" value="Genomic_DNA"/>
</dbReference>
<sequence length="305" mass="33922">MARAWRRGLHKSGKRPVGSVAHAGDAGENECESGGSAEARLTEPWHARLVGLVHELASLRTTRRPEAFLLAWLLPTWMVFELVSTKLPHYTMPMYPAIALITARGLLAWPTQFPEASKSARLGVWLWFAVGLALGSAVCFGWVMTIGAPFAWLSLLGLLLWIAATVRIWRACRDLQLLSVQGWSVLAAVFLLIAFLVSIAPSLMGLSSFAYRAAREHAGEQPIIWVGFQEDSVVWFARGKPSFTEPDALMAWFEKHPEGVAIVSVYAEESFRKHPLVLNATDSIFGYHYTKGRHEKLTIVERISE</sequence>
<feature type="transmembrane region" description="Helical" evidence="2">
    <location>
        <begin position="150"/>
        <end position="170"/>
    </location>
</feature>
<feature type="transmembrane region" description="Helical" evidence="2">
    <location>
        <begin position="90"/>
        <end position="110"/>
    </location>
</feature>
<evidence type="ECO:0000313" key="3">
    <source>
        <dbReference type="EMBL" id="VAX41177.1"/>
    </source>
</evidence>
<feature type="region of interest" description="Disordered" evidence="1">
    <location>
        <begin position="1"/>
        <end position="37"/>
    </location>
</feature>
<name>A0A3B1E8E1_9ZZZZ</name>
<feature type="transmembrane region" description="Helical" evidence="2">
    <location>
        <begin position="182"/>
        <end position="204"/>
    </location>
</feature>